<evidence type="ECO:0000313" key="1">
    <source>
        <dbReference type="EMBL" id="BCB28401.1"/>
    </source>
</evidence>
<accession>A0A6F8VGW0</accession>
<evidence type="ECO:0000313" key="2">
    <source>
        <dbReference type="Proteomes" id="UP000502260"/>
    </source>
</evidence>
<gene>
    <name evidence="1" type="ORF">SKTS_32870</name>
</gene>
<dbReference type="Pfam" id="PF05069">
    <property type="entry name" value="Phage_tail_S"/>
    <property type="match status" value="1"/>
</dbReference>
<sequence length="173" mass="18899">MQFTVEFQADHLDRALEAVRREIATPAEMLGGIGESLLIVNRERHSQGLAPDGTAWKELAPSTLAEGGRKGGPLNKTGRMLQSFQYQVLGDTLRLGFDGERDGKLAGIHHGGSDPYTITAKKGKALKFGGMYRKRVNHPGLPDRQLVGFPTSDQQLVSDVTVDHLTAVLNRVR</sequence>
<dbReference type="Proteomes" id="UP000502260">
    <property type="component" value="Chromosome"/>
</dbReference>
<keyword evidence="2" id="KW-1185">Reference proteome</keyword>
<dbReference type="KEGG" id="slac:SKTS_32870"/>
<name>A0A6F8VGW0_9PROT</name>
<proteinExistence type="predicted"/>
<dbReference type="InterPro" id="IPR006522">
    <property type="entry name" value="Phage_virion_morphogenesis"/>
</dbReference>
<reference evidence="2" key="1">
    <citation type="submission" date="2020-03" db="EMBL/GenBank/DDBJ databases">
        <title>Complete genome sequence of sulfur-oxidizing bacterium skT11.</title>
        <authorList>
            <person name="Kanda M."/>
            <person name="Kojima H."/>
            <person name="Fukui M."/>
        </authorList>
    </citation>
    <scope>NUCLEOTIDE SEQUENCE [LARGE SCALE GENOMIC DNA]</scope>
    <source>
        <strain evidence="2">skT11</strain>
    </source>
</reference>
<evidence type="ECO:0008006" key="3">
    <source>
        <dbReference type="Google" id="ProtNLM"/>
    </source>
</evidence>
<organism evidence="1 2">
    <name type="scientific">Sulfurimicrobium lacus</name>
    <dbReference type="NCBI Taxonomy" id="2715678"/>
    <lineage>
        <taxon>Bacteria</taxon>
        <taxon>Pseudomonadati</taxon>
        <taxon>Pseudomonadota</taxon>
        <taxon>Betaproteobacteria</taxon>
        <taxon>Nitrosomonadales</taxon>
        <taxon>Sulfuricellaceae</taxon>
        <taxon>Sulfurimicrobium</taxon>
    </lineage>
</organism>
<protein>
    <recommendedName>
        <fullName evidence="3">Virion morphogenesis protein</fullName>
    </recommendedName>
</protein>
<dbReference type="RefSeq" id="WP_173067738.1">
    <property type="nucleotide sequence ID" value="NZ_AP022853.1"/>
</dbReference>
<dbReference type="EMBL" id="AP022853">
    <property type="protein sequence ID" value="BCB28401.1"/>
    <property type="molecule type" value="Genomic_DNA"/>
</dbReference>
<dbReference type="AlphaFoldDB" id="A0A6F8VGW0"/>